<dbReference type="Proteomes" id="UP000244722">
    <property type="component" value="Unassembled WGS sequence"/>
</dbReference>
<dbReference type="OrthoDB" id="5384455at2759"/>
<organism evidence="1 2">
    <name type="scientific">Tuber borchii</name>
    <name type="common">White truffle</name>
    <dbReference type="NCBI Taxonomy" id="42251"/>
    <lineage>
        <taxon>Eukaryota</taxon>
        <taxon>Fungi</taxon>
        <taxon>Dikarya</taxon>
        <taxon>Ascomycota</taxon>
        <taxon>Pezizomycotina</taxon>
        <taxon>Pezizomycetes</taxon>
        <taxon>Pezizales</taxon>
        <taxon>Tuberaceae</taxon>
        <taxon>Tuber</taxon>
    </lineage>
</organism>
<comment type="caution">
    <text evidence="1">The sequence shown here is derived from an EMBL/GenBank/DDBJ whole genome shotgun (WGS) entry which is preliminary data.</text>
</comment>
<dbReference type="STRING" id="42251.A0A2T6ZLF1"/>
<evidence type="ECO:0008006" key="3">
    <source>
        <dbReference type="Google" id="ProtNLM"/>
    </source>
</evidence>
<keyword evidence="2" id="KW-1185">Reference proteome</keyword>
<dbReference type="AlphaFoldDB" id="A0A2T6ZLF1"/>
<protein>
    <recommendedName>
        <fullName evidence="3">Type I restriction enzyme R protein N-terminal domain-containing protein</fullName>
    </recommendedName>
</protein>
<sequence length="188" mass="21630">MPLLETIYEEFEFANDMQEIQASQLYQPYYVLLSHLFPPEEGYIVVPHYNPPIPSRSVEFKNIYTVKHNEADVLFFLQVKSSEDLSNISSRQEADLQMQEKFRHITAAVRIGMLYGVCAMGTKICIYRLHVKTRLLSRSLELVTNTAPVVDCWNIDILTPEGQGKLCKIAQHTKEMSTQIRQSCLISD</sequence>
<accession>A0A2T6ZLF1</accession>
<evidence type="ECO:0000313" key="2">
    <source>
        <dbReference type="Proteomes" id="UP000244722"/>
    </source>
</evidence>
<dbReference type="EMBL" id="NESQ01000193">
    <property type="protein sequence ID" value="PUU76303.1"/>
    <property type="molecule type" value="Genomic_DNA"/>
</dbReference>
<evidence type="ECO:0000313" key="1">
    <source>
        <dbReference type="EMBL" id="PUU76303.1"/>
    </source>
</evidence>
<proteinExistence type="predicted"/>
<name>A0A2T6ZLF1_TUBBO</name>
<gene>
    <name evidence="1" type="ORF">B9Z19DRAFT_1129951</name>
</gene>
<reference evidence="1 2" key="1">
    <citation type="submission" date="2017-04" db="EMBL/GenBank/DDBJ databases">
        <title>Draft genome sequence of Tuber borchii Vittad., a whitish edible truffle.</title>
        <authorList>
            <consortium name="DOE Joint Genome Institute"/>
            <person name="Murat C."/>
            <person name="Kuo A."/>
            <person name="Barry K.W."/>
            <person name="Clum A."/>
            <person name="Dockter R.B."/>
            <person name="Fauchery L."/>
            <person name="Iotti M."/>
            <person name="Kohler A."/>
            <person name="Labutti K."/>
            <person name="Lindquist E.A."/>
            <person name="Lipzen A."/>
            <person name="Ohm R.A."/>
            <person name="Wang M."/>
            <person name="Grigoriev I.V."/>
            <person name="Zambonelli A."/>
            <person name="Martin F.M."/>
        </authorList>
    </citation>
    <scope>NUCLEOTIDE SEQUENCE [LARGE SCALE GENOMIC DNA]</scope>
    <source>
        <strain evidence="1 2">Tbo3840</strain>
    </source>
</reference>